<dbReference type="EMBL" id="LAJX01000181">
    <property type="protein sequence ID" value="KJV05737.1"/>
    <property type="molecule type" value="Genomic_DNA"/>
</dbReference>
<gene>
    <name evidence="2" type="ORF">VZ94_15895</name>
</gene>
<protein>
    <recommendedName>
        <fullName evidence="4">VCBS repeat-containing protein</fullName>
    </recommendedName>
</protein>
<dbReference type="InterPro" id="IPR013517">
    <property type="entry name" value="FG-GAP"/>
</dbReference>
<dbReference type="OrthoDB" id="6381801at2"/>
<organism evidence="2 3">
    <name type="scientific">Methylocucumis oryzae</name>
    <dbReference type="NCBI Taxonomy" id="1632867"/>
    <lineage>
        <taxon>Bacteria</taxon>
        <taxon>Pseudomonadati</taxon>
        <taxon>Pseudomonadota</taxon>
        <taxon>Gammaproteobacteria</taxon>
        <taxon>Methylococcales</taxon>
        <taxon>Methylococcaceae</taxon>
        <taxon>Methylocucumis</taxon>
    </lineage>
</organism>
<comment type="caution">
    <text evidence="2">The sequence shown here is derived from an EMBL/GenBank/DDBJ whole genome shotgun (WGS) entry which is preliminary data.</text>
</comment>
<name>A0A0F3IGC1_9GAMM</name>
<evidence type="ECO:0008006" key="4">
    <source>
        <dbReference type="Google" id="ProtNLM"/>
    </source>
</evidence>
<keyword evidence="1" id="KW-0732">Signal</keyword>
<evidence type="ECO:0000256" key="1">
    <source>
        <dbReference type="ARBA" id="ARBA00022729"/>
    </source>
</evidence>
<reference evidence="2 3" key="2">
    <citation type="journal article" date="2016" name="Microb. Ecol.">
        <title>Genome Characteristics of a Novel Type I Methanotroph (Sn10-6) Isolated from a Flooded Indian Rice Field.</title>
        <authorList>
            <person name="Rahalkar M.C."/>
            <person name="Pandit P.S."/>
            <person name="Dhakephalkar P.K."/>
            <person name="Pore S."/>
            <person name="Arora P."/>
            <person name="Kapse N."/>
        </authorList>
    </citation>
    <scope>NUCLEOTIDE SEQUENCE [LARGE SCALE GENOMIC DNA]</scope>
    <source>
        <strain evidence="2 3">Sn10-6</strain>
    </source>
</reference>
<dbReference type="InterPro" id="IPR028994">
    <property type="entry name" value="Integrin_alpha_N"/>
</dbReference>
<keyword evidence="3" id="KW-1185">Reference proteome</keyword>
<sequence length="227" mass="23749">MSDPILNSTPETDPFSLTDQVTFPYPTLADSADTHYNELAAKPLAVTILDNDLPKVANPSFVLAATPSGLSNNGIPVASFADIDGDGDIDVFIGGSDGNTLLFRNIGTSVSPSFASESSNLGLTDVGISAAPAFADIDGDGDLDAFIGERYGSIVFFRNNGTALNPSFVKEADNFGLIQEPNFVRPAFADIDGDGDLDAFVGTGDGTPLFFRNIGTVNAPTFCKTKH</sequence>
<dbReference type="PATRIC" id="fig|1632867.3.peg.1928"/>
<dbReference type="PANTHER" id="PTHR44103">
    <property type="entry name" value="PROPROTEIN CONVERTASE P"/>
    <property type="match status" value="1"/>
</dbReference>
<dbReference type="RefSeq" id="WP_045779976.1">
    <property type="nucleotide sequence ID" value="NZ_LAJX01000181.1"/>
</dbReference>
<dbReference type="PANTHER" id="PTHR44103:SF1">
    <property type="entry name" value="PROPROTEIN CONVERTASE P"/>
    <property type="match status" value="1"/>
</dbReference>
<evidence type="ECO:0000313" key="2">
    <source>
        <dbReference type="EMBL" id="KJV05737.1"/>
    </source>
</evidence>
<dbReference type="Proteomes" id="UP000033684">
    <property type="component" value="Unassembled WGS sequence"/>
</dbReference>
<dbReference type="SUPFAM" id="SSF69318">
    <property type="entry name" value="Integrin alpha N-terminal domain"/>
    <property type="match status" value="1"/>
</dbReference>
<dbReference type="Pfam" id="PF13517">
    <property type="entry name" value="FG-GAP_3"/>
    <property type="match status" value="1"/>
</dbReference>
<evidence type="ECO:0000313" key="3">
    <source>
        <dbReference type="Proteomes" id="UP000033684"/>
    </source>
</evidence>
<reference evidence="3" key="1">
    <citation type="submission" date="2015-03" db="EMBL/GenBank/DDBJ databases">
        <title>Draft genome sequence of a novel methanotroph (Sn10-6) isolated from flooded ricefield rhizosphere in India.</title>
        <authorList>
            <person name="Pandit P.S."/>
            <person name="Pore S.D."/>
            <person name="Arora P."/>
            <person name="Kapse N.G."/>
            <person name="Dhakephalkar P.K."/>
            <person name="Rahalkar M.C."/>
        </authorList>
    </citation>
    <scope>NUCLEOTIDE SEQUENCE [LARGE SCALE GENOMIC DNA]</scope>
    <source>
        <strain evidence="3">Sn10-6</strain>
    </source>
</reference>
<dbReference type="AlphaFoldDB" id="A0A0F3IGC1"/>
<dbReference type="Gene3D" id="2.130.10.130">
    <property type="entry name" value="Integrin alpha, N-terminal"/>
    <property type="match status" value="1"/>
</dbReference>
<accession>A0A0F3IGC1</accession>
<proteinExistence type="predicted"/>